<gene>
    <name evidence="1" type="ORF">Taro_009547</name>
</gene>
<proteinExistence type="predicted"/>
<name>A0A843U604_COLES</name>
<protein>
    <submittedName>
        <fullName evidence="1">Uncharacterized protein</fullName>
    </submittedName>
</protein>
<comment type="caution">
    <text evidence="1">The sequence shown here is derived from an EMBL/GenBank/DDBJ whole genome shotgun (WGS) entry which is preliminary data.</text>
</comment>
<keyword evidence="2" id="KW-1185">Reference proteome</keyword>
<dbReference type="Proteomes" id="UP000652761">
    <property type="component" value="Unassembled WGS sequence"/>
</dbReference>
<evidence type="ECO:0000313" key="2">
    <source>
        <dbReference type="Proteomes" id="UP000652761"/>
    </source>
</evidence>
<accession>A0A843U604</accession>
<evidence type="ECO:0000313" key="1">
    <source>
        <dbReference type="EMBL" id="MQL77144.1"/>
    </source>
</evidence>
<organism evidence="1 2">
    <name type="scientific">Colocasia esculenta</name>
    <name type="common">Wild taro</name>
    <name type="synonym">Arum esculentum</name>
    <dbReference type="NCBI Taxonomy" id="4460"/>
    <lineage>
        <taxon>Eukaryota</taxon>
        <taxon>Viridiplantae</taxon>
        <taxon>Streptophyta</taxon>
        <taxon>Embryophyta</taxon>
        <taxon>Tracheophyta</taxon>
        <taxon>Spermatophyta</taxon>
        <taxon>Magnoliopsida</taxon>
        <taxon>Liliopsida</taxon>
        <taxon>Araceae</taxon>
        <taxon>Aroideae</taxon>
        <taxon>Colocasieae</taxon>
        <taxon>Colocasia</taxon>
    </lineage>
</organism>
<dbReference type="EMBL" id="NMUH01000333">
    <property type="protein sequence ID" value="MQL77144.1"/>
    <property type="molecule type" value="Genomic_DNA"/>
</dbReference>
<sequence length="151" mass="16229">MVAHWPYSSREVVGRDSLSQEFVAGRLWWWLVPPCVASSSALLLKLSRCSVCRVAPLVERCDTYLWLLSALCWLVVNSGEVLPEAFSIGSGGSECSVSFLSRRVCAEGCFRIVSDSAVSTKVASGPTLGLAVAGVRCRMVVVAVGSDVRCQ</sequence>
<dbReference type="AlphaFoldDB" id="A0A843U604"/>
<reference evidence="1" key="1">
    <citation type="submission" date="2017-07" db="EMBL/GenBank/DDBJ databases">
        <title>Taro Niue Genome Assembly and Annotation.</title>
        <authorList>
            <person name="Atibalentja N."/>
            <person name="Keating K."/>
            <person name="Fields C.J."/>
        </authorList>
    </citation>
    <scope>NUCLEOTIDE SEQUENCE</scope>
    <source>
        <strain evidence="1">Niue_2</strain>
        <tissue evidence="1">Leaf</tissue>
    </source>
</reference>